<accession>B8CQ28</accession>
<sequence length="105" mass="11946">MVIPFKVGATTKWACTTPSSMGFSYIKSMGFTLCYTNQYKDLIAQREFSDFEVRSLNAPALMTFTTSMWLAMNEEHSYSTFKFINAASKPLKLAFRSVFGLLLLR</sequence>
<proteinExistence type="predicted"/>
<gene>
    <name evidence="1" type="ordered locus">swp_3183</name>
</gene>
<reference evidence="1 2" key="1">
    <citation type="journal article" date="2008" name="PLoS ONE">
        <title>Environmental adaptation: genomic analysis of the piezotolerant and psychrotolerant deep-sea iron reducing bacterium Shewanella piezotolerans WP3.</title>
        <authorList>
            <person name="Wang F."/>
            <person name="Wang J."/>
            <person name="Jian H."/>
            <person name="Zhang B."/>
            <person name="Li S."/>
            <person name="Wang F."/>
            <person name="Zeng X."/>
            <person name="Gao L."/>
            <person name="Bartlett D.H."/>
            <person name="Yu J."/>
            <person name="Hu S."/>
            <person name="Xiao X."/>
        </authorList>
    </citation>
    <scope>NUCLEOTIDE SEQUENCE [LARGE SCALE GENOMIC DNA]</scope>
    <source>
        <strain evidence="2">WP3 / JCM 13877</strain>
    </source>
</reference>
<dbReference type="eggNOG" id="ENOG5032CT6">
    <property type="taxonomic scope" value="Bacteria"/>
</dbReference>
<name>B8CQ28_SHEPW</name>
<dbReference type="KEGG" id="swp:swp_3183"/>
<dbReference type="EMBL" id="CP000472">
    <property type="protein sequence ID" value="ACJ29891.1"/>
    <property type="molecule type" value="Genomic_DNA"/>
</dbReference>
<dbReference type="HOGENOM" id="CLU_2234740_0_0_6"/>
<keyword evidence="2" id="KW-1185">Reference proteome</keyword>
<organism evidence="1 2">
    <name type="scientific">Shewanella piezotolerans (strain WP3 / JCM 13877)</name>
    <dbReference type="NCBI Taxonomy" id="225849"/>
    <lineage>
        <taxon>Bacteria</taxon>
        <taxon>Pseudomonadati</taxon>
        <taxon>Pseudomonadota</taxon>
        <taxon>Gammaproteobacteria</taxon>
        <taxon>Alteromonadales</taxon>
        <taxon>Shewanellaceae</taxon>
        <taxon>Shewanella</taxon>
    </lineage>
</organism>
<dbReference type="AlphaFoldDB" id="B8CQ28"/>
<evidence type="ECO:0000313" key="2">
    <source>
        <dbReference type="Proteomes" id="UP000000753"/>
    </source>
</evidence>
<dbReference type="Proteomes" id="UP000000753">
    <property type="component" value="Chromosome"/>
</dbReference>
<protein>
    <submittedName>
        <fullName evidence="1">Uncharacterized protein</fullName>
    </submittedName>
</protein>
<evidence type="ECO:0000313" key="1">
    <source>
        <dbReference type="EMBL" id="ACJ29891.1"/>
    </source>
</evidence>